<evidence type="ECO:0000313" key="2">
    <source>
        <dbReference type="Proteomes" id="UP000070226"/>
    </source>
</evidence>
<dbReference type="Proteomes" id="UP000070226">
    <property type="component" value="Unassembled WGS sequence"/>
</dbReference>
<reference evidence="1 2" key="1">
    <citation type="submission" date="2016-01" db="EMBL/GenBank/DDBJ databases">
        <authorList>
            <person name="Oliw E.H."/>
        </authorList>
    </citation>
    <scope>NUCLEOTIDE SEQUENCE [LARGE SCALE GENOMIC DNA]</scope>
    <source>
        <strain evidence="1 2">CMW7756B</strain>
    </source>
</reference>
<name>A0A133S003_9FIRM</name>
<sequence length="39" mass="4682">MERENIRQPSLLKCSNITGKQITFVDFNRNTISFLYKYI</sequence>
<accession>A0A133S003</accession>
<comment type="caution">
    <text evidence="1">The sequence shown here is derived from an EMBL/GenBank/DDBJ whole genome shotgun (WGS) entry which is preliminary data.</text>
</comment>
<dbReference type="EMBL" id="LRQT01000119">
    <property type="protein sequence ID" value="KXA61373.1"/>
    <property type="molecule type" value="Genomic_DNA"/>
</dbReference>
<evidence type="ECO:0000313" key="1">
    <source>
        <dbReference type="EMBL" id="KXA61373.1"/>
    </source>
</evidence>
<proteinExistence type="predicted"/>
<gene>
    <name evidence="1" type="ORF">HMPREF3233_01909</name>
</gene>
<dbReference type="PATRIC" id="fig|39777.7.peg.1873"/>
<organism evidence="1">
    <name type="scientific">Veillonella atypica</name>
    <dbReference type="NCBI Taxonomy" id="39777"/>
    <lineage>
        <taxon>Bacteria</taxon>
        <taxon>Bacillati</taxon>
        <taxon>Bacillota</taxon>
        <taxon>Negativicutes</taxon>
        <taxon>Veillonellales</taxon>
        <taxon>Veillonellaceae</taxon>
        <taxon>Veillonella</taxon>
    </lineage>
</organism>
<protein>
    <submittedName>
        <fullName evidence="1">Uncharacterized protein</fullName>
    </submittedName>
</protein>
<dbReference type="AlphaFoldDB" id="A0A133S003"/>